<evidence type="ECO:0000313" key="1">
    <source>
        <dbReference type="EMBL" id="MEE8657653.1"/>
    </source>
</evidence>
<name>A0ABU7TZR4_9PROT</name>
<gene>
    <name evidence="1" type="ORF">DOFOFD_01320</name>
</gene>
<protein>
    <submittedName>
        <fullName evidence="1">Uncharacterized protein</fullName>
    </submittedName>
</protein>
<keyword evidence="2" id="KW-1185">Reference proteome</keyword>
<comment type="caution">
    <text evidence="1">The sequence shown here is derived from an EMBL/GenBank/DDBJ whole genome shotgun (WGS) entry which is preliminary data.</text>
</comment>
<dbReference type="EMBL" id="JAWJZY010000001">
    <property type="protein sequence ID" value="MEE8657653.1"/>
    <property type="molecule type" value="Genomic_DNA"/>
</dbReference>
<proteinExistence type="predicted"/>
<accession>A0ABU7TZR4</accession>
<dbReference type="RefSeq" id="WP_394818664.1">
    <property type="nucleotide sequence ID" value="NZ_JAWJZY010000001.1"/>
</dbReference>
<dbReference type="Proteomes" id="UP001312908">
    <property type="component" value="Unassembled WGS sequence"/>
</dbReference>
<organism evidence="1 2">
    <name type="scientific">Sorlinia euscelidii</name>
    <dbReference type="NCBI Taxonomy" id="3081148"/>
    <lineage>
        <taxon>Bacteria</taxon>
        <taxon>Pseudomonadati</taxon>
        <taxon>Pseudomonadota</taxon>
        <taxon>Alphaproteobacteria</taxon>
        <taxon>Acetobacterales</taxon>
        <taxon>Acetobacteraceae</taxon>
        <taxon>Sorlinia</taxon>
    </lineage>
</organism>
<evidence type="ECO:0000313" key="2">
    <source>
        <dbReference type="Proteomes" id="UP001312908"/>
    </source>
</evidence>
<sequence>MAAKWEHGVPVKTHLAVSGVYSLQQPIFGDVVYRLLLAGDASIDIDAGKAAERQSMTIVIQQPLDGGCEVAWPSGVKWQEGRAPFVDSRPAAITVATFTRIDDSDLLFGRVGF</sequence>
<reference evidence="1 2" key="1">
    <citation type="submission" date="2023-10" db="EMBL/GenBank/DDBJ databases">
        <title>Sorlinia euscelidii gen. nov., sp. nov., an acetic acid bacteria isolated from the gut of Euscelidius variegatus emitter.</title>
        <authorList>
            <person name="Michoud G."/>
            <person name="Marasco R."/>
            <person name="Seferji K."/>
            <person name="Gonella E."/>
            <person name="Garuglieri E."/>
            <person name="Alma A."/>
            <person name="Mapelli F."/>
            <person name="Borin S."/>
            <person name="Daffonchio D."/>
            <person name="Crotti E."/>
        </authorList>
    </citation>
    <scope>NUCLEOTIDE SEQUENCE [LARGE SCALE GENOMIC DNA]</scope>
    <source>
        <strain evidence="1 2">EV16P</strain>
    </source>
</reference>